<comment type="caution">
    <text evidence="1">The sequence shown here is derived from an EMBL/GenBank/DDBJ whole genome shotgun (WGS) entry which is preliminary data.</text>
</comment>
<dbReference type="AlphaFoldDB" id="A0A843SLF5"/>
<accession>A0A843SLF5</accession>
<gene>
    <name evidence="1" type="ORF">GEV01_26180</name>
</gene>
<name>A0A843SLF5_9BURK</name>
<proteinExistence type="predicted"/>
<sequence>MKLVLFEYRCESCGISFKAPQISPHAYGEFLLRKKNSPALRYLDAIHCIAYSEVASALKARGLDEVKQAEVLQAIFGVVACDPDLDGEPFEMGLPPYCPECAGQSASVWSITEPIEFIELDIPAPTFLLWSSLTAQEKRTRIRDSMRKLLPQSRVA</sequence>
<organism evidence="1 2">
    <name type="scientific">Rugamonas rivuli</name>
    <dbReference type="NCBI Taxonomy" id="2743358"/>
    <lineage>
        <taxon>Bacteria</taxon>
        <taxon>Pseudomonadati</taxon>
        <taxon>Pseudomonadota</taxon>
        <taxon>Betaproteobacteria</taxon>
        <taxon>Burkholderiales</taxon>
        <taxon>Oxalobacteraceae</taxon>
        <taxon>Telluria group</taxon>
        <taxon>Rugamonas</taxon>
    </lineage>
</organism>
<protein>
    <submittedName>
        <fullName evidence="1">Uncharacterized protein</fullName>
    </submittedName>
</protein>
<keyword evidence="2" id="KW-1185">Reference proteome</keyword>
<evidence type="ECO:0000313" key="1">
    <source>
        <dbReference type="EMBL" id="MQA23013.1"/>
    </source>
</evidence>
<dbReference type="EMBL" id="WHUF01000008">
    <property type="protein sequence ID" value="MQA23013.1"/>
    <property type="molecule type" value="Genomic_DNA"/>
</dbReference>
<reference evidence="1 2" key="1">
    <citation type="submission" date="2019-10" db="EMBL/GenBank/DDBJ databases">
        <title>Two novel species isolated from a subtropical stream in China.</title>
        <authorList>
            <person name="Lu H."/>
        </authorList>
    </citation>
    <scope>NUCLEOTIDE SEQUENCE [LARGE SCALE GENOMIC DNA]</scope>
    <source>
        <strain evidence="1 2">FT103W</strain>
    </source>
</reference>
<dbReference type="Proteomes" id="UP000444318">
    <property type="component" value="Unassembled WGS sequence"/>
</dbReference>
<dbReference type="RefSeq" id="WP_152808625.1">
    <property type="nucleotide sequence ID" value="NZ_WHUF01000008.1"/>
</dbReference>
<evidence type="ECO:0000313" key="2">
    <source>
        <dbReference type="Proteomes" id="UP000444318"/>
    </source>
</evidence>